<dbReference type="EMBL" id="LAZR01004626">
    <property type="protein sequence ID" value="KKN06935.1"/>
    <property type="molecule type" value="Genomic_DNA"/>
</dbReference>
<protein>
    <submittedName>
        <fullName evidence="1">Uncharacterized protein</fullName>
    </submittedName>
</protein>
<organism evidence="1">
    <name type="scientific">marine sediment metagenome</name>
    <dbReference type="NCBI Taxonomy" id="412755"/>
    <lineage>
        <taxon>unclassified sequences</taxon>
        <taxon>metagenomes</taxon>
        <taxon>ecological metagenomes</taxon>
    </lineage>
</organism>
<sequence length="2322" mass="263536">NLKFKFEGDASSSSYEFYLDQFKINYNYIPTTGNINADITKTISDSFLNRYDSGFPTYKKLYDVTIEFDYQYLVDIPSYAQFAKFYIDSTEFDLIKDGSWHSFSNTFEFDSTSLDDFSVKFEISNGDLNLNNMDYDITFKCLDTSDNIVLHQSFLVEFPDESNIPQFEKDFGLWVINTIYDFVTINDGLTYYNKYGRTNKLEIIFNIKVDGSWYNEAYTYSTSTSEAQKLSFDVSQYMRNNALNSFEDFEIEYVISGHSTDLNVSDITLENNYQILEFYRIIDLNSGQVSAWKKFDSSGIATLNELGSLSEKFTIEYKVIEPSGNEAILSTYNGGFNYIQHSTETQLTLTDNNIDLNSVISTERTISFTADFGGTALLDVLINGFLYGTQAVNVGGNDYEVSFGSTNDYDTLLGYSDSLMSASIYSNINPLNKISWQIQDSNYFGVVKHVLIDNDITIVNPLTYNATTEMDFANIYTRGLILPKFARIKEVYYYNSTNLNKTSLSFGEYVVNSTGHVSWPAESQIHNIYTNFFSDVKDGVIYFDYYASDFSTQLGLSNADGFKIDFIMPSVYWDHTTVEKLIVSFNDFLGNAFTKIFFDLDLREYFMDAVKANYEQDIFGIGKVMVIPLYIPMKDLLFSNPYKIFDLHSLDSISFTISDSPMWPGSFVQDYETEGYSVLNLPYQRIGIQDIKLYNLISDSTEEDGGGFVTATIELRAPDYYNYFASGEFKIKRIDITFPGTDIAIFHEGQEITSSTDVQYSDYIEVYLKQGAILNPILFDDLLDILITLYDTINEETLSVSNLYWITKNNRISPDGYTSEYYYAKLEVPKFIKLFNSLTLGSVGTPVHKIVLDTPPIFDINVIQESFSSIEPLYLSEDRYELEYSDSLILEGVILDDDVYLVEDEIYEYNYQNALDGKTVYPLDIVAPIGESAFIDKNQFSIFYVDSQLEKKMLFINQYKNSNLVQNKEISILSLKKDPEIAYYNNTYYLTVYWNPSAANLMRYDTELLITYKVIKGKPISPGSYSTFDAYEHNNGEHLVEIPFARYDMINNTWITEDNFTEAFPIDNTLKILDTYSTSIPTNIYGPTYNDGGTFNLGVVDLENIYVKIAGASTYQIVDPTDYSWSIDIDGSLKIISYTGLEGDLKIAYYTYKPIPLKHSLSKPESVLTQIRVISRDNPADTYIFNPSEYRISTIGSAARGYKIYFYDLYNTILSSGIYDLYDIFEIEYHAPLTQRIDLSNNLLLLLQDFSTTNYIPIDVVPIDNIGLFSYDGEFSMDGPLALPMNGKTIVNMRLDYLPNLIYDTSQGGFNKILYDGYPTINYIYPYTNSSSMKKTFQITTVPKKVKLEMVDFTTQNMIVSQEFVESREYLFNTNPLEALEQGEEYMAIQLDVLAREDYEFTYKLTDYTDSPINNSIVWMQLGFMPKSESKFLNDRAIIEELEANPYFESLGTELISSIGPGEGPNKMFGKPLTYQTKDTLSYYGPYIWDYRVTDVFGEVTFDVSFDNDYLLDFVKIFNSMSSIQSVDDLVMYLRVFSSKFDWDNFEIENPEQYISSKDGIVFDGSSALVNYDFTEITLQDSTYIEGPLRMHKSNIAVGSSDYISYDLPDPNPEFGDPDPDYEDVQFTLYVTEADPIPLTVSETLESLTKIHSASELEPLPINILEDGYPYSVLFDVLDVSGNNEFHTELAIDPVYDGGTVTLAGDIMKGIVQDLPPGVNTINIQVIESDYYKSSPGLSIPLEIRPPFFTRFGQKNTEIDLIDPFVSAWGNSFSGEALMNFESNYPHLIGTLWVSPDFLAGEEFSVQDYIEINLDATIYNSDGTIEPPFPLREGLMLRPANHEGIMTFSIGLGPEDAFLMGQECVLSLSFDASYNEYDLTEQGRAVEIILLDLRLTENPSSDNPSELWSIFNDQLIDASGVSINADSNAITGDNTGVLVLGDEANKYGVEVEYIFEAGTLTYTLDSQSELLTLLNLVDITGVALYGTKGGVEYTFDKVGTGGDNDWDDSTGLSSIIFSATNLPDDDTEFTVVYKFDFDFNNQPGSEEYYGKVILDPSLGTIQSSIELYFDDGILENSEDSKSPMFVEYKDVFSASGQTYSLSYSVTNPILSDFIIYNYDELDGLDSSIDDQSIIASLSGGYLDIWFDTVPNADFAVEYGVRSQYNLGYGFQKQDQTYSDSVRLMYNDLTRDTNPILHASGAKESISLEEPSLFIDLDNSNTETVLELYALPLLYAPEVNITFKIDEISLNQIEGATEFNTLKIELYFVMDGGYSYIYETEELLLDYTNEILPYLEADDDSYIIHYNKDLQGLYEASSGDSFN</sequence>
<name>A0A0F9MHT6_9ZZZZ</name>
<evidence type="ECO:0000313" key="1">
    <source>
        <dbReference type="EMBL" id="KKN06935.1"/>
    </source>
</evidence>
<feature type="non-terminal residue" evidence="1">
    <location>
        <position position="2322"/>
    </location>
</feature>
<proteinExistence type="predicted"/>
<reference evidence="1" key="1">
    <citation type="journal article" date="2015" name="Nature">
        <title>Complex archaea that bridge the gap between prokaryotes and eukaryotes.</title>
        <authorList>
            <person name="Spang A."/>
            <person name="Saw J.H."/>
            <person name="Jorgensen S.L."/>
            <person name="Zaremba-Niedzwiedzka K."/>
            <person name="Martijn J."/>
            <person name="Lind A.E."/>
            <person name="van Eijk R."/>
            <person name="Schleper C."/>
            <person name="Guy L."/>
            <person name="Ettema T.J."/>
        </authorList>
    </citation>
    <scope>NUCLEOTIDE SEQUENCE</scope>
</reference>
<gene>
    <name evidence="1" type="ORF">LCGC14_1072240</name>
</gene>
<feature type="non-terminal residue" evidence="1">
    <location>
        <position position="1"/>
    </location>
</feature>
<accession>A0A0F9MHT6</accession>
<comment type="caution">
    <text evidence="1">The sequence shown here is derived from an EMBL/GenBank/DDBJ whole genome shotgun (WGS) entry which is preliminary data.</text>
</comment>